<dbReference type="PANTHER" id="PTHR43280:SF2">
    <property type="entry name" value="HTH-TYPE TRANSCRIPTIONAL REGULATOR EXSA"/>
    <property type="match status" value="1"/>
</dbReference>
<dbReference type="InterPro" id="IPR009057">
    <property type="entry name" value="Homeodomain-like_sf"/>
</dbReference>
<evidence type="ECO:0000313" key="5">
    <source>
        <dbReference type="EMBL" id="HCL04378.1"/>
    </source>
</evidence>
<evidence type="ECO:0000313" key="6">
    <source>
        <dbReference type="Proteomes" id="UP000262969"/>
    </source>
</evidence>
<reference evidence="5 6" key="1">
    <citation type="journal article" date="2018" name="Nat. Biotechnol.">
        <title>A standardized bacterial taxonomy based on genome phylogeny substantially revises the tree of life.</title>
        <authorList>
            <person name="Parks D.H."/>
            <person name="Chuvochina M."/>
            <person name="Waite D.W."/>
            <person name="Rinke C."/>
            <person name="Skarshewski A."/>
            <person name="Chaumeil P.A."/>
            <person name="Hugenholtz P."/>
        </authorList>
    </citation>
    <scope>NUCLEOTIDE SEQUENCE [LARGE SCALE GENOMIC DNA]</scope>
    <source>
        <strain evidence="5">UBA11728</strain>
    </source>
</reference>
<dbReference type="PRINTS" id="PR00032">
    <property type="entry name" value="HTHARAC"/>
</dbReference>
<evidence type="ECO:0000259" key="4">
    <source>
        <dbReference type="PROSITE" id="PS01124"/>
    </source>
</evidence>
<comment type="caution">
    <text evidence="5">The sequence shown here is derived from an EMBL/GenBank/DDBJ whole genome shotgun (WGS) entry which is preliminary data.</text>
</comment>
<dbReference type="Gene3D" id="1.10.10.60">
    <property type="entry name" value="Homeodomain-like"/>
    <property type="match status" value="2"/>
</dbReference>
<evidence type="ECO:0000256" key="1">
    <source>
        <dbReference type="ARBA" id="ARBA00023015"/>
    </source>
</evidence>
<keyword evidence="2" id="KW-0238">DNA-binding</keyword>
<protein>
    <submittedName>
        <fullName evidence="5">AraC family transcriptional regulator</fullName>
    </submittedName>
</protein>
<accession>A0A3D2XDG3</accession>
<dbReference type="InterPro" id="IPR020449">
    <property type="entry name" value="Tscrpt_reg_AraC-type_HTH"/>
</dbReference>
<dbReference type="EMBL" id="DPVV01000612">
    <property type="protein sequence ID" value="HCL04378.1"/>
    <property type="molecule type" value="Genomic_DNA"/>
</dbReference>
<keyword evidence="3" id="KW-0804">Transcription</keyword>
<name>A0A3D2XDG3_9FIRM</name>
<proteinExistence type="predicted"/>
<dbReference type="AlphaFoldDB" id="A0A3D2XDG3"/>
<feature type="domain" description="HTH araC/xylS-type" evidence="4">
    <location>
        <begin position="193"/>
        <end position="291"/>
    </location>
</feature>
<dbReference type="SUPFAM" id="SSF46689">
    <property type="entry name" value="Homeodomain-like"/>
    <property type="match status" value="2"/>
</dbReference>
<dbReference type="Proteomes" id="UP000262969">
    <property type="component" value="Unassembled WGS sequence"/>
</dbReference>
<dbReference type="SUPFAM" id="SSF51215">
    <property type="entry name" value="Regulatory protein AraC"/>
    <property type="match status" value="1"/>
</dbReference>
<dbReference type="GO" id="GO:0003700">
    <property type="term" value="F:DNA-binding transcription factor activity"/>
    <property type="evidence" value="ECO:0007669"/>
    <property type="project" value="InterPro"/>
</dbReference>
<dbReference type="InterPro" id="IPR018060">
    <property type="entry name" value="HTH_AraC"/>
</dbReference>
<dbReference type="SMART" id="SM00342">
    <property type="entry name" value="HTH_ARAC"/>
    <property type="match status" value="1"/>
</dbReference>
<keyword evidence="1" id="KW-0805">Transcription regulation</keyword>
<dbReference type="Pfam" id="PF12833">
    <property type="entry name" value="HTH_18"/>
    <property type="match status" value="1"/>
</dbReference>
<evidence type="ECO:0000256" key="2">
    <source>
        <dbReference type="ARBA" id="ARBA00023125"/>
    </source>
</evidence>
<dbReference type="InterPro" id="IPR037923">
    <property type="entry name" value="HTH-like"/>
</dbReference>
<gene>
    <name evidence="5" type="ORF">DHW61_18545</name>
</gene>
<dbReference type="PANTHER" id="PTHR43280">
    <property type="entry name" value="ARAC-FAMILY TRANSCRIPTIONAL REGULATOR"/>
    <property type="match status" value="1"/>
</dbReference>
<organism evidence="5 6">
    <name type="scientific">Lachnoclostridium phytofermentans</name>
    <dbReference type="NCBI Taxonomy" id="66219"/>
    <lineage>
        <taxon>Bacteria</taxon>
        <taxon>Bacillati</taxon>
        <taxon>Bacillota</taxon>
        <taxon>Clostridia</taxon>
        <taxon>Lachnospirales</taxon>
        <taxon>Lachnospiraceae</taxon>
    </lineage>
</organism>
<dbReference type="PROSITE" id="PS01124">
    <property type="entry name" value="HTH_ARAC_FAMILY_2"/>
    <property type="match status" value="1"/>
</dbReference>
<evidence type="ECO:0000256" key="3">
    <source>
        <dbReference type="ARBA" id="ARBA00023163"/>
    </source>
</evidence>
<dbReference type="GO" id="GO:0043565">
    <property type="term" value="F:sequence-specific DNA binding"/>
    <property type="evidence" value="ECO:0007669"/>
    <property type="project" value="InterPro"/>
</dbReference>
<sequence length="297" mass="35647">MHNNLLYEQNYQIKINTGEDSLFYHFDYDERSYQVNMDFQHFHSFYEIHILLSPKACHIINGIPYDIKMNDIVLLRPSLLHKTVYSPGLPSKRLIISFILPESFFLTDLAFQSILKPFYNAVPIYRFDQTKTAILNHVLNEIFELSKKLIPEELKKILIHHKFVEFLHKLWELDSHNIYIKEDFENDLNRKIYDITFYIHNHYQEDITLEKLAKQFYISPYYLSHQFKKITGYTLTHYIQMTRIRNAQFALINTHSKITEIASNCGFTSFSQFNRVFQKFCMVSPSDFRKSNQPYHE</sequence>